<dbReference type="InterPro" id="IPR036188">
    <property type="entry name" value="FAD/NAD-bd_sf"/>
</dbReference>
<dbReference type="InterPro" id="IPR004869">
    <property type="entry name" value="MMPL_dom"/>
</dbReference>
<evidence type="ECO:0000256" key="1">
    <source>
        <dbReference type="ARBA" id="ARBA00004651"/>
    </source>
</evidence>
<proteinExistence type="predicted"/>
<dbReference type="Proteomes" id="UP000823604">
    <property type="component" value="Unassembled WGS sequence"/>
</dbReference>
<feature type="transmembrane region" description="Helical" evidence="6">
    <location>
        <begin position="832"/>
        <end position="853"/>
    </location>
</feature>
<feature type="transmembrane region" description="Helical" evidence="6">
    <location>
        <begin position="692"/>
        <end position="712"/>
    </location>
</feature>
<evidence type="ECO:0000256" key="5">
    <source>
        <dbReference type="ARBA" id="ARBA00023136"/>
    </source>
</evidence>
<feature type="transmembrane region" description="Helical" evidence="6">
    <location>
        <begin position="367"/>
        <end position="390"/>
    </location>
</feature>
<name>A0A9D9NH86_9BACT</name>
<comment type="caution">
    <text evidence="8">The sequence shown here is derived from an EMBL/GenBank/DDBJ whole genome shotgun (WGS) entry which is preliminary data.</text>
</comment>
<dbReference type="GO" id="GO:0005886">
    <property type="term" value="C:plasma membrane"/>
    <property type="evidence" value="ECO:0007669"/>
    <property type="project" value="UniProtKB-SubCell"/>
</dbReference>
<organism evidence="8 9">
    <name type="scientific">Candidatus Merdivivens pullicola</name>
    <dbReference type="NCBI Taxonomy" id="2840872"/>
    <lineage>
        <taxon>Bacteria</taxon>
        <taxon>Pseudomonadati</taxon>
        <taxon>Bacteroidota</taxon>
        <taxon>Bacteroidia</taxon>
        <taxon>Bacteroidales</taxon>
        <taxon>Muribaculaceae</taxon>
        <taxon>Muribaculaceae incertae sedis</taxon>
        <taxon>Candidatus Merdivivens</taxon>
    </lineage>
</organism>
<feature type="transmembrane region" description="Helical" evidence="6">
    <location>
        <begin position="303"/>
        <end position="322"/>
    </location>
</feature>
<dbReference type="InterPro" id="IPR002123">
    <property type="entry name" value="Plipid/glycerol_acylTrfase"/>
</dbReference>
<dbReference type="EMBL" id="JADIMA010000080">
    <property type="protein sequence ID" value="MBO8473536.1"/>
    <property type="molecule type" value="Genomic_DNA"/>
</dbReference>
<sequence>MKRAVLKLYDFFSSHRSVLLLLLVAVIVAFAVFSSRMTPREDITAFLPGQEEYGRINEAYSNIRAANMVMVTVSAAHGEENGSVSEYRLMDAADSLVSSLVRLDSEGTAGRRHVRSIVKGEGEEDMMRLALFIVENMPLYLDSADYSRMPAKVNPDSVSAAIDRVRASMFSFQGVFTGDILLHDPLMFSGGLLSGMRDLAPESRFTAKDGYLFDGDGNLVFFVESAYPIGETMGNKELIKLIDNALSLSEEQFPDCSFDAFGPAYVSVGNADTIKRDTILSVAVSLTLLLLLLIYAYNSLRPIALIIGTLLFGLAAGLAVVSSVSAEVSLIVLGIGSVLIGIAANYPLHFLDHVADGYSARDSISDIFYPLTIGNVTTVGAFLSLLFISSPAMKSLGVYASAMLVGTMLFVLVFLPHFTRKVKVFRRRLLPESMTEFRMKRPALFALAALVITVLLYFVSASGDHFDGNLSNINYMSSEYRQKMEEMLDKTAGGTTPVYLVSEGGCMDDALESYEELSAVLDSLRDGGVRVSGIGNLLPSLSLQKERLAMWDSFVEKYGKRLLFLVDSVAAEKGFVQGAFDGFRNIVEGLHVPEDTAFFSVMTAGPAANYLATGEKSMVVTVLNVPQDSVEAVEERIAAALHDGGSFVFDSGSLMRGLVATLSADFDKVLYICSLLVLLFLFISFGRLELTIAAFLPLFVGWIWILGIMELFSIDFNIVNIILATFIFGMGDDYTIFMLEGSIYEYTYGKRMLGRYRNTIALSAATMFIGIGSLIVARHPAMRGLAEVTIVGMAVVVAMAYTLPPLVFNFLTRARGVKRRFPVTAASIARTIVVYVYFAVFGAVLVAVGFVTIDLFRGGCKAEDRYRRLMKNILRFAGAHFFGNRCEYVYRYEEDFSVPSVVICNHQSRLDLMVAIGLSDRFSIVMNMWNTRVFGAMVRYAGYIPVSDIFSGGMEKVSESVSAGRSIFIFPEGTRSRDCSIGRFHKGAFEIASRFGLDIVEVLLHGTGYCMPKGTSFIESFPMRCEVVRRIPNAMIPAKNDLRKLVADDYSELCRKLENRVFCQKEVLANYKYKERAVRSSAKDAVLSCTDASIASLREKAVGGKVVITEDGYGAFSLLAALVLKDVGIYSLVCSSERYEVAVNCASVPSNLHYIDVSSGRGRDAVIMGGGMSGLICGALLADEGYDVTVLEKQRSVGGGLGSFHRNGVEYDIGAHTLFGFGESGAFGTVLRRLSLTGRLHLSQVMSSEGLPVFGHVHSAMTGRTYRLYNGRGRFERYIASLFPDQASALRDYLDYVYAVADSMPLPKPDGGDLEKVSFMHSDRESLSDVLDRYFSDSEIKTVLGWVTVYTGLPASESLFTLAALITKLYIEESCCIQGGVPALRKALTDMIEEKGGRLLPGHAVSSFSVSGPVMKSVLCSNGKSFGASVFVSAMPLASFLDIFSSSVPENDVFYSRWLSRTRKKLSLRSGNSSMFSLFMKLRPSVPPVSVFDGVPYTYLSGKNEGWLSRFTAIPYQENGRTVAVEVHAYMPFEDVSLWESSVPGSRPAAYESFKEERCSQIMSLLDTLHPGFSSLVESTATSSPLTVRDWLDRPSGNVYGALAVPRNGLPAISVRTPSVNLFLAGEDIRFHGLCGVPATSLECFYAVLGTK</sequence>
<dbReference type="Pfam" id="PF01553">
    <property type="entry name" value="Acyltransferase"/>
    <property type="match status" value="1"/>
</dbReference>
<feature type="transmembrane region" description="Helical" evidence="6">
    <location>
        <begin position="396"/>
        <end position="418"/>
    </location>
</feature>
<dbReference type="GO" id="GO:0016491">
    <property type="term" value="F:oxidoreductase activity"/>
    <property type="evidence" value="ECO:0007669"/>
    <property type="project" value="InterPro"/>
</dbReference>
<dbReference type="SUPFAM" id="SSF69593">
    <property type="entry name" value="Glycerol-3-phosphate (1)-acyltransferase"/>
    <property type="match status" value="1"/>
</dbReference>
<keyword evidence="4 6" id="KW-1133">Transmembrane helix</keyword>
<accession>A0A9D9NH86</accession>
<feature type="transmembrane region" description="Helical" evidence="6">
    <location>
        <begin position="789"/>
        <end position="811"/>
    </location>
</feature>
<feature type="transmembrane region" description="Helical" evidence="6">
    <location>
        <begin position="328"/>
        <end position="346"/>
    </location>
</feature>
<dbReference type="Pfam" id="PF03176">
    <property type="entry name" value="MMPL"/>
    <property type="match status" value="2"/>
</dbReference>
<feature type="domain" description="Phospholipid/glycerol acyltransferase" evidence="7">
    <location>
        <begin position="900"/>
        <end position="1007"/>
    </location>
</feature>
<evidence type="ECO:0000256" key="4">
    <source>
        <dbReference type="ARBA" id="ARBA00022989"/>
    </source>
</evidence>
<gene>
    <name evidence="8" type="ORF">IAB81_07930</name>
</gene>
<keyword evidence="2" id="KW-1003">Cell membrane</keyword>
<dbReference type="InterPro" id="IPR050545">
    <property type="entry name" value="Mycobact_MmpL"/>
</dbReference>
<dbReference type="PANTHER" id="PTHR33406:SF13">
    <property type="entry name" value="MEMBRANE PROTEIN YDFJ"/>
    <property type="match status" value="1"/>
</dbReference>
<dbReference type="PANTHER" id="PTHR33406">
    <property type="entry name" value="MEMBRANE PROTEIN MJ1562-RELATED"/>
    <property type="match status" value="1"/>
</dbReference>
<dbReference type="SUPFAM" id="SSF82866">
    <property type="entry name" value="Multidrug efflux transporter AcrB transmembrane domain"/>
    <property type="match status" value="2"/>
</dbReference>
<dbReference type="Pfam" id="PF01593">
    <property type="entry name" value="Amino_oxidase"/>
    <property type="match status" value="1"/>
</dbReference>
<evidence type="ECO:0000256" key="6">
    <source>
        <dbReference type="SAM" id="Phobius"/>
    </source>
</evidence>
<reference evidence="8" key="1">
    <citation type="submission" date="2020-10" db="EMBL/GenBank/DDBJ databases">
        <authorList>
            <person name="Gilroy R."/>
        </authorList>
    </citation>
    <scope>NUCLEOTIDE SEQUENCE</scope>
    <source>
        <strain evidence="8">B1-8020</strain>
    </source>
</reference>
<dbReference type="Gene3D" id="1.20.1640.10">
    <property type="entry name" value="Multidrug efflux transporter AcrB transmembrane domain"/>
    <property type="match status" value="2"/>
</dbReference>
<feature type="transmembrane region" description="Helical" evidence="6">
    <location>
        <begin position="278"/>
        <end position="296"/>
    </location>
</feature>
<dbReference type="SUPFAM" id="SSF51905">
    <property type="entry name" value="FAD/NAD(P)-binding domain"/>
    <property type="match status" value="1"/>
</dbReference>
<evidence type="ECO:0000259" key="7">
    <source>
        <dbReference type="SMART" id="SM00563"/>
    </source>
</evidence>
<comment type="subcellular location">
    <subcellularLocation>
        <location evidence="1">Cell membrane</location>
        <topology evidence="1">Multi-pass membrane protein</topology>
    </subcellularLocation>
</comment>
<dbReference type="CDD" id="cd07989">
    <property type="entry name" value="LPLAT_AGPAT-like"/>
    <property type="match status" value="1"/>
</dbReference>
<evidence type="ECO:0000313" key="8">
    <source>
        <dbReference type="EMBL" id="MBO8473536.1"/>
    </source>
</evidence>
<dbReference type="GO" id="GO:0016746">
    <property type="term" value="F:acyltransferase activity"/>
    <property type="evidence" value="ECO:0007669"/>
    <property type="project" value="InterPro"/>
</dbReference>
<feature type="transmembrane region" description="Helical" evidence="6">
    <location>
        <begin position="443"/>
        <end position="460"/>
    </location>
</feature>
<evidence type="ECO:0000256" key="2">
    <source>
        <dbReference type="ARBA" id="ARBA00022475"/>
    </source>
</evidence>
<feature type="transmembrane region" description="Helical" evidence="6">
    <location>
        <begin position="760"/>
        <end position="777"/>
    </location>
</feature>
<evidence type="ECO:0000313" key="9">
    <source>
        <dbReference type="Proteomes" id="UP000823604"/>
    </source>
</evidence>
<keyword evidence="3 6" id="KW-0812">Transmembrane</keyword>
<dbReference type="Gene3D" id="3.50.50.60">
    <property type="entry name" value="FAD/NAD(P)-binding domain"/>
    <property type="match status" value="1"/>
</dbReference>
<feature type="transmembrane region" description="Helical" evidence="6">
    <location>
        <begin position="669"/>
        <end position="685"/>
    </location>
</feature>
<dbReference type="InterPro" id="IPR002937">
    <property type="entry name" value="Amino_oxidase"/>
</dbReference>
<dbReference type="SMART" id="SM00563">
    <property type="entry name" value="PlsC"/>
    <property type="match status" value="1"/>
</dbReference>
<protein>
    <submittedName>
        <fullName evidence="8">FAD-dependent oxidoreductase</fullName>
    </submittedName>
</protein>
<evidence type="ECO:0000256" key="3">
    <source>
        <dbReference type="ARBA" id="ARBA00022692"/>
    </source>
</evidence>
<keyword evidence="5 6" id="KW-0472">Membrane</keyword>
<reference evidence="8" key="2">
    <citation type="journal article" date="2021" name="PeerJ">
        <title>Extensive microbial diversity within the chicken gut microbiome revealed by metagenomics and culture.</title>
        <authorList>
            <person name="Gilroy R."/>
            <person name="Ravi A."/>
            <person name="Getino M."/>
            <person name="Pursley I."/>
            <person name="Horton D.L."/>
            <person name="Alikhan N.F."/>
            <person name="Baker D."/>
            <person name="Gharbi K."/>
            <person name="Hall N."/>
            <person name="Watson M."/>
            <person name="Adriaenssens E.M."/>
            <person name="Foster-Nyarko E."/>
            <person name="Jarju S."/>
            <person name="Secka A."/>
            <person name="Antonio M."/>
            <person name="Oren A."/>
            <person name="Chaudhuri R.R."/>
            <person name="La Ragione R."/>
            <person name="Hildebrand F."/>
            <person name="Pallen M.J."/>
        </authorList>
    </citation>
    <scope>NUCLEOTIDE SEQUENCE</scope>
    <source>
        <strain evidence="8">B1-8020</strain>
    </source>
</reference>